<sequence length="338" mass="37394">MKWLKYRLETTTEATDLIIDMLAELGIYGVEVIDKVPLTEAEKKQMYVDILPESEPNDGSAELVFYLSDGAPDESSSAFYNSGTGIEDIAAFYSDELIEKIREGLEEVANFVDVGSGAIYISETDEADWANKWKDYFHTFRIGDNIVVTPTWEEPSDVREEDVVIKLDPGVAFGTGTHETTRLCVEALQKYVKRDSKILDVGCGSAILTIAALKLGAKWAYAVDIDPVAVKSAKENLEINDITEDMARLETGNLLEDEELCKELYKTQYDIVVANILAPVLVPLTPIITPALKEGGYYVCSGIVKELADDVIRAIQDAGLRLVSNTCDNDWVCLVARK</sequence>
<dbReference type="InterPro" id="IPR004498">
    <property type="entry name" value="Ribosomal_PrmA_MeTrfase"/>
</dbReference>
<dbReference type="Pfam" id="PF06325">
    <property type="entry name" value="PrmA"/>
    <property type="match status" value="1"/>
</dbReference>
<dbReference type="EMBL" id="JAEPRJ010000001">
    <property type="protein sequence ID" value="MBK5897390.1"/>
    <property type="molecule type" value="Genomic_DNA"/>
</dbReference>
<evidence type="ECO:0000256" key="5">
    <source>
        <dbReference type="ARBA" id="ARBA00022691"/>
    </source>
</evidence>
<comment type="subcellular location">
    <subcellularLocation>
        <location evidence="6">Cytoplasm</location>
    </subcellularLocation>
</comment>
<dbReference type="GO" id="GO:0032259">
    <property type="term" value="P:methylation"/>
    <property type="evidence" value="ECO:0007669"/>
    <property type="project" value="UniProtKB-KW"/>
</dbReference>
<dbReference type="InterPro" id="IPR050078">
    <property type="entry name" value="Ribosomal_L11_MeTrfase_PrmA"/>
</dbReference>
<dbReference type="Gene3D" id="3.40.50.150">
    <property type="entry name" value="Vaccinia Virus protein VP39"/>
    <property type="match status" value="1"/>
</dbReference>
<dbReference type="PANTHER" id="PTHR43648">
    <property type="entry name" value="ELECTRON TRANSFER FLAVOPROTEIN BETA SUBUNIT LYSINE METHYLTRANSFERASE"/>
    <property type="match status" value="1"/>
</dbReference>
<feature type="binding site" evidence="6">
    <location>
        <position position="224"/>
    </location>
    <ligand>
        <name>S-adenosyl-L-methionine</name>
        <dbReference type="ChEBI" id="CHEBI:59789"/>
    </ligand>
</feature>
<keyword evidence="4 6" id="KW-0808">Transferase</keyword>
<keyword evidence="5 6" id="KW-0949">S-adenosyl-L-methionine</keyword>
<evidence type="ECO:0000256" key="6">
    <source>
        <dbReference type="HAMAP-Rule" id="MF_00735"/>
    </source>
</evidence>
<evidence type="ECO:0000313" key="8">
    <source>
        <dbReference type="Proteomes" id="UP000604730"/>
    </source>
</evidence>
<evidence type="ECO:0000313" key="7">
    <source>
        <dbReference type="EMBL" id="MBK5897390.1"/>
    </source>
</evidence>
<reference evidence="7 8" key="1">
    <citation type="submission" date="2021-01" db="EMBL/GenBank/DDBJ databases">
        <title>Isolation and description of Catonella massiliensis sp. nov., a novel Catonella species, isolated from a stable periodontitis subject.</title>
        <authorList>
            <person name="Antezack A."/>
            <person name="Boxberger M."/>
            <person name="La Scola B."/>
            <person name="Monnet-Corti V."/>
        </authorList>
    </citation>
    <scope>NUCLEOTIDE SEQUENCE [LARGE SCALE GENOMIC DNA]</scope>
    <source>
        <strain evidence="7 8">Marseille-Q4567</strain>
    </source>
</reference>
<dbReference type="HAMAP" id="MF_00735">
    <property type="entry name" value="Methyltr_PrmA"/>
    <property type="match status" value="1"/>
</dbReference>
<dbReference type="EC" id="2.1.1.-" evidence="6"/>
<dbReference type="PANTHER" id="PTHR43648:SF1">
    <property type="entry name" value="ELECTRON TRANSFER FLAVOPROTEIN BETA SUBUNIT LYSINE METHYLTRANSFERASE"/>
    <property type="match status" value="1"/>
</dbReference>
<comment type="similarity">
    <text evidence="1 6">Belongs to the methyltransferase superfamily. PrmA family.</text>
</comment>
<dbReference type="GO" id="GO:0005840">
    <property type="term" value="C:ribosome"/>
    <property type="evidence" value="ECO:0007669"/>
    <property type="project" value="UniProtKB-KW"/>
</dbReference>
<feature type="binding site" evidence="6">
    <location>
        <position position="275"/>
    </location>
    <ligand>
        <name>S-adenosyl-L-methionine</name>
        <dbReference type="ChEBI" id="CHEBI:59789"/>
    </ligand>
</feature>
<organism evidence="7 8">
    <name type="scientific">Catonella massiliensis</name>
    <dbReference type="NCBI Taxonomy" id="2799636"/>
    <lineage>
        <taxon>Bacteria</taxon>
        <taxon>Bacillati</taxon>
        <taxon>Bacillota</taxon>
        <taxon>Clostridia</taxon>
        <taxon>Lachnospirales</taxon>
        <taxon>Lachnospiraceae</taxon>
        <taxon>Catonella</taxon>
    </lineage>
</organism>
<keyword evidence="8" id="KW-1185">Reference proteome</keyword>
<evidence type="ECO:0000256" key="2">
    <source>
        <dbReference type="ARBA" id="ARBA00022490"/>
    </source>
</evidence>
<dbReference type="GO" id="GO:0008168">
    <property type="term" value="F:methyltransferase activity"/>
    <property type="evidence" value="ECO:0007669"/>
    <property type="project" value="UniProtKB-KW"/>
</dbReference>
<dbReference type="NCBIfam" id="TIGR00406">
    <property type="entry name" value="prmA"/>
    <property type="match status" value="1"/>
</dbReference>
<comment type="caution">
    <text evidence="7">The sequence shown here is derived from an EMBL/GenBank/DDBJ whole genome shotgun (WGS) entry which is preliminary data.</text>
</comment>
<dbReference type="PIRSF" id="PIRSF000401">
    <property type="entry name" value="RPL11_MTase"/>
    <property type="match status" value="1"/>
</dbReference>
<dbReference type="RefSeq" id="WP_208428877.1">
    <property type="nucleotide sequence ID" value="NZ_JAEPRJ010000001.1"/>
</dbReference>
<comment type="function">
    <text evidence="6">Methylates ribosomal protein L11.</text>
</comment>
<comment type="catalytic activity">
    <reaction evidence="6">
        <text>L-lysyl-[protein] + 3 S-adenosyl-L-methionine = N(6),N(6),N(6)-trimethyl-L-lysyl-[protein] + 3 S-adenosyl-L-homocysteine + 3 H(+)</text>
        <dbReference type="Rhea" id="RHEA:54192"/>
        <dbReference type="Rhea" id="RHEA-COMP:9752"/>
        <dbReference type="Rhea" id="RHEA-COMP:13826"/>
        <dbReference type="ChEBI" id="CHEBI:15378"/>
        <dbReference type="ChEBI" id="CHEBI:29969"/>
        <dbReference type="ChEBI" id="CHEBI:57856"/>
        <dbReference type="ChEBI" id="CHEBI:59789"/>
        <dbReference type="ChEBI" id="CHEBI:61961"/>
    </reaction>
</comment>
<evidence type="ECO:0000256" key="4">
    <source>
        <dbReference type="ARBA" id="ARBA00022679"/>
    </source>
</evidence>
<dbReference type="SUPFAM" id="SSF53335">
    <property type="entry name" value="S-adenosyl-L-methionine-dependent methyltransferases"/>
    <property type="match status" value="1"/>
</dbReference>
<dbReference type="CDD" id="cd02440">
    <property type="entry name" value="AdoMet_MTases"/>
    <property type="match status" value="1"/>
</dbReference>
<name>A0ABS1J010_9FIRM</name>
<gene>
    <name evidence="6 7" type="primary">prmA</name>
    <name evidence="7" type="ORF">JJN12_06235</name>
</gene>
<proteinExistence type="inferred from homology"/>
<accession>A0ABS1J010</accession>
<evidence type="ECO:0000256" key="3">
    <source>
        <dbReference type="ARBA" id="ARBA00022603"/>
    </source>
</evidence>
<feature type="binding site" evidence="6">
    <location>
        <position position="181"/>
    </location>
    <ligand>
        <name>S-adenosyl-L-methionine</name>
        <dbReference type="ChEBI" id="CHEBI:59789"/>
    </ligand>
</feature>
<feature type="binding site" evidence="6">
    <location>
        <position position="202"/>
    </location>
    <ligand>
        <name>S-adenosyl-L-methionine</name>
        <dbReference type="ChEBI" id="CHEBI:59789"/>
    </ligand>
</feature>
<keyword evidence="7" id="KW-0687">Ribonucleoprotein</keyword>
<keyword evidence="2 6" id="KW-0963">Cytoplasm</keyword>
<keyword evidence="3 6" id="KW-0489">Methyltransferase</keyword>
<evidence type="ECO:0000256" key="1">
    <source>
        <dbReference type="ARBA" id="ARBA00009741"/>
    </source>
</evidence>
<dbReference type="Proteomes" id="UP000604730">
    <property type="component" value="Unassembled WGS sequence"/>
</dbReference>
<dbReference type="InterPro" id="IPR029063">
    <property type="entry name" value="SAM-dependent_MTases_sf"/>
</dbReference>
<keyword evidence="7" id="KW-0689">Ribosomal protein</keyword>
<protein>
    <recommendedName>
        <fullName evidence="6">Ribosomal protein L11 methyltransferase</fullName>
        <shortName evidence="6">L11 Mtase</shortName>
        <ecNumber evidence="6">2.1.1.-</ecNumber>
    </recommendedName>
</protein>